<keyword evidence="2" id="KW-1185">Reference proteome</keyword>
<reference evidence="1 2" key="1">
    <citation type="journal article" date="2020" name="Microorganisms">
        <title>Osmotic Adaptation and Compatible Solute Biosynthesis of Phototrophic Bacteria as Revealed from Genome Analyses.</title>
        <authorList>
            <person name="Imhoff J.F."/>
            <person name="Rahn T."/>
            <person name="Kunzel S."/>
            <person name="Keller A."/>
            <person name="Neulinger S.C."/>
        </authorList>
    </citation>
    <scope>NUCLEOTIDE SEQUENCE [LARGE SCALE GENOMIC DNA]</scope>
    <source>
        <strain evidence="1 2">DSM 9895</strain>
    </source>
</reference>
<dbReference type="EMBL" id="NRRL01000071">
    <property type="protein sequence ID" value="MBK1670026.1"/>
    <property type="molecule type" value="Genomic_DNA"/>
</dbReference>
<gene>
    <name evidence="1" type="ORF">CKO28_18490</name>
</gene>
<protein>
    <submittedName>
        <fullName evidence="1">Uncharacterized protein</fullName>
    </submittedName>
</protein>
<evidence type="ECO:0000313" key="2">
    <source>
        <dbReference type="Proteomes" id="UP001296873"/>
    </source>
</evidence>
<evidence type="ECO:0000313" key="1">
    <source>
        <dbReference type="EMBL" id="MBK1670026.1"/>
    </source>
</evidence>
<dbReference type="Proteomes" id="UP001296873">
    <property type="component" value="Unassembled WGS sequence"/>
</dbReference>
<proteinExistence type="predicted"/>
<comment type="caution">
    <text evidence="1">The sequence shown here is derived from an EMBL/GenBank/DDBJ whole genome shotgun (WGS) entry which is preliminary data.</text>
</comment>
<sequence length="71" mass="8098">MIDAERKYDVLGGDQIGFLVFGLEEAQRLLEDPRVIGAARRANIAMMRKRACFYARYHCPQLADDILETPV</sequence>
<organism evidence="1 2">
    <name type="scientific">Rhodovibrio sodomensis</name>
    <dbReference type="NCBI Taxonomy" id="1088"/>
    <lineage>
        <taxon>Bacteria</taxon>
        <taxon>Pseudomonadati</taxon>
        <taxon>Pseudomonadota</taxon>
        <taxon>Alphaproteobacteria</taxon>
        <taxon>Rhodospirillales</taxon>
        <taxon>Rhodovibrionaceae</taxon>
        <taxon>Rhodovibrio</taxon>
    </lineage>
</organism>
<accession>A0ABS1DJ46</accession>
<name>A0ABS1DJ46_9PROT</name>